<feature type="coiled-coil region" evidence="6">
    <location>
        <begin position="581"/>
        <end position="636"/>
    </location>
</feature>
<keyword evidence="5 7" id="KW-0472">Membrane</keyword>
<feature type="domain" description="ABC3 transporter permease C-terminal" evidence="8">
    <location>
        <begin position="1132"/>
        <end position="1249"/>
    </location>
</feature>
<dbReference type="KEGG" id="jpo:G7058_04720"/>
<feature type="coiled-coil region" evidence="6">
    <location>
        <begin position="384"/>
        <end position="439"/>
    </location>
</feature>
<dbReference type="EMBL" id="CP049889">
    <property type="protein sequence ID" value="QIK51420.1"/>
    <property type="molecule type" value="Genomic_DNA"/>
</dbReference>
<name>A0A6G7WGP9_9LACT</name>
<feature type="coiled-coil region" evidence="6">
    <location>
        <begin position="263"/>
        <end position="322"/>
    </location>
</feature>
<proteinExistence type="predicted"/>
<reference evidence="9 10" key="1">
    <citation type="journal article" date="2017" name="Int. J. Syst. Evol. Microbiol.">
        <title>Jeotgalibaca porci sp. nov. and Jeotgalibaca arthritidis sp. nov., isolated from pigs, and emended description of the genus Jeotgalibaca.</title>
        <authorList>
            <person name="Zamora L."/>
            <person name="Perez-Sancho M."/>
            <person name="Dominguez L."/>
            <person name="Fernandez-Garayzabal J.F."/>
            <person name="Vela A.I."/>
        </authorList>
    </citation>
    <scope>NUCLEOTIDE SEQUENCE [LARGE SCALE GENOMIC DNA]</scope>
    <source>
        <strain evidence="9 10">CCUG 69148</strain>
    </source>
</reference>
<dbReference type="Proteomes" id="UP000501830">
    <property type="component" value="Chromosome"/>
</dbReference>
<keyword evidence="10" id="KW-1185">Reference proteome</keyword>
<keyword evidence="2" id="KW-1003">Cell membrane</keyword>
<evidence type="ECO:0000256" key="2">
    <source>
        <dbReference type="ARBA" id="ARBA00022475"/>
    </source>
</evidence>
<evidence type="ECO:0000256" key="1">
    <source>
        <dbReference type="ARBA" id="ARBA00004651"/>
    </source>
</evidence>
<feature type="domain" description="ABC3 transporter permease C-terminal" evidence="8">
    <location>
        <begin position="729"/>
        <end position="850"/>
    </location>
</feature>
<dbReference type="GeneID" id="94552571"/>
<dbReference type="PANTHER" id="PTHR30287:SF1">
    <property type="entry name" value="INNER MEMBRANE PROTEIN"/>
    <property type="match status" value="1"/>
</dbReference>
<gene>
    <name evidence="9" type="ORF">G7058_04720</name>
</gene>
<protein>
    <submittedName>
        <fullName evidence="9">FtsX-like permease family protein</fullName>
    </submittedName>
</protein>
<keyword evidence="3 7" id="KW-0812">Transmembrane</keyword>
<dbReference type="Pfam" id="PF02687">
    <property type="entry name" value="FtsX"/>
    <property type="match status" value="2"/>
</dbReference>
<evidence type="ECO:0000256" key="3">
    <source>
        <dbReference type="ARBA" id="ARBA00022692"/>
    </source>
</evidence>
<sequence length="1258" mass="140575">MIKKALWKDIWKGIWNNKARFFALLAIIVLGTGFFGGISATGPDMLDTANRYYQNRKLFDLKVVSSYGIEAEDLTALDKVDGIEVHPMRTMDAILADYEYTLRLYPYDTDTAVNKYALVSGRLPEKVGEIALDAELNRFSKQPSLGDNVTFRSETPIEGAPTLTEETYEVVGFVHSPLYIERVGRGNTQVGKGSLDGFGVVHSDSIKGDFFSEAYVTFTDEEDAYTDAYGKKVEAKTEEVEIALNERPVQKINEIRLEGRRVIFSAEQEIEEAKAQLAEAEAELAAARLELDDAWAEYNQKLEVFESEISTAEAEINRQQAVLDTAYTQYHKGYSEWEAGTKQYADAKAEWDIQKQQLLSQLDTVITLEGLVENPIPTPEGEALVAQVQQLLDAEQQVAAAQEQLERLAETFRTQEENLQTAESQLRAAETQLADGTAALESQKAVLGNRQEQRAYIEQKIEIPYAELTDADKTQTRTEVMGQGNQTLSYDPFLKYLNGEVPVETVANALEQERTLQNNLQTGITEQANNLNTEKVRIQETKTALIDTGQQLEAAKRAYTTNSQTLQARSEELQRAKNILLTKVQSSVKAIQEEVNAADRQFAVQSEILADSYQELEAAKRELDAGQAELTAGKNTLAAERSSGESQLADALTQIQAGENDYAEGLATFEAEKATADQEIGEAEAELALARNDLQALEEPVYFIQDRSDNPGYQGYGDNANRISSIADVFPVFFFLIAALVSFTTMTRMVDEQRTQIGTLKGLGYKNFDIALKFLVYAATAGITGTFVGLILGYWLFPTLIYNAYSSLYNLPDIRLNQYAFYTLIASVVALLCTVGPAMLASYHTLKETPASIMRPKAPKQGKRIFLERLPFVWNRLGFNSKITVRNLLRYKVRNSITVVGVAGCMALILTGFAISNSISGLAETQFSKVMRYDAVVALQPDRTRSDLLSYEEIREEYQEISSHLFTLQETYKAERTGITTQDVTIFVPEATDNVSAFVRLKERDATALHRIDNDGAIISEKLADLMAVGPGDELVIRNEEEMTYRIPIDTVTENYTGHYVYLSRNLYESVFAASFTPNTDLLVFEETDGEWEEAFAERVMDNDNVALVTFMSVIHEAFRDTLESLDVITLVLIISAAALAFVVLYNLTNINVSERIRELSTIKVLGFYDMEVSLYVYRETFILTLFGILVGFGLGNILATVLLKMVEVDFMLFPIAIYPISYVYSTVLTLLFSAIVMVIMHLKLKKVNMIEALKSVE</sequence>
<dbReference type="PANTHER" id="PTHR30287">
    <property type="entry name" value="MEMBRANE COMPONENT OF PREDICTED ABC SUPERFAMILY METABOLITE UPTAKE TRANSPORTER"/>
    <property type="match status" value="1"/>
</dbReference>
<feature type="transmembrane region" description="Helical" evidence="7">
    <location>
        <begin position="1128"/>
        <end position="1148"/>
    </location>
</feature>
<feature type="transmembrane region" description="Helical" evidence="7">
    <location>
        <begin position="771"/>
        <end position="797"/>
    </location>
</feature>
<evidence type="ECO:0000313" key="10">
    <source>
        <dbReference type="Proteomes" id="UP000501830"/>
    </source>
</evidence>
<feature type="transmembrane region" description="Helical" evidence="7">
    <location>
        <begin position="729"/>
        <end position="750"/>
    </location>
</feature>
<keyword evidence="6" id="KW-0175">Coiled coil</keyword>
<dbReference type="GO" id="GO:0005886">
    <property type="term" value="C:plasma membrane"/>
    <property type="evidence" value="ECO:0007669"/>
    <property type="project" value="UniProtKB-SubCell"/>
</dbReference>
<dbReference type="RefSeq" id="WP_166062475.1">
    <property type="nucleotide sequence ID" value="NZ_CP049889.1"/>
</dbReference>
<dbReference type="Gene3D" id="1.20.1600.10">
    <property type="entry name" value="Outer membrane efflux proteins (OEP)"/>
    <property type="match status" value="1"/>
</dbReference>
<accession>A0A6G7WGP9</accession>
<dbReference type="AlphaFoldDB" id="A0A6G7WGP9"/>
<dbReference type="InterPro" id="IPR003838">
    <property type="entry name" value="ABC3_permease_C"/>
</dbReference>
<comment type="subcellular location">
    <subcellularLocation>
        <location evidence="1">Cell membrane</location>
        <topology evidence="1">Multi-pass membrane protein</topology>
    </subcellularLocation>
</comment>
<evidence type="ECO:0000259" key="8">
    <source>
        <dbReference type="Pfam" id="PF02687"/>
    </source>
</evidence>
<evidence type="ECO:0000256" key="7">
    <source>
        <dbReference type="SAM" id="Phobius"/>
    </source>
</evidence>
<feature type="coiled-coil region" evidence="6">
    <location>
        <begin position="666"/>
        <end position="700"/>
    </location>
</feature>
<feature type="transmembrane region" description="Helical" evidence="7">
    <location>
        <begin position="1216"/>
        <end position="1240"/>
    </location>
</feature>
<evidence type="ECO:0000313" key="9">
    <source>
        <dbReference type="EMBL" id="QIK51420.1"/>
    </source>
</evidence>
<evidence type="ECO:0000256" key="6">
    <source>
        <dbReference type="SAM" id="Coils"/>
    </source>
</evidence>
<feature type="transmembrane region" description="Helical" evidence="7">
    <location>
        <begin position="1181"/>
        <end position="1204"/>
    </location>
</feature>
<evidence type="ECO:0000256" key="4">
    <source>
        <dbReference type="ARBA" id="ARBA00022989"/>
    </source>
</evidence>
<dbReference type="InterPro" id="IPR038766">
    <property type="entry name" value="Membrane_comp_ABC_pdt"/>
</dbReference>
<organism evidence="9 10">
    <name type="scientific">Jeotgalibaca porci</name>
    <dbReference type="NCBI Taxonomy" id="1868793"/>
    <lineage>
        <taxon>Bacteria</taxon>
        <taxon>Bacillati</taxon>
        <taxon>Bacillota</taxon>
        <taxon>Bacilli</taxon>
        <taxon>Lactobacillales</taxon>
        <taxon>Carnobacteriaceae</taxon>
        <taxon>Jeotgalibaca</taxon>
    </lineage>
</organism>
<feature type="transmembrane region" description="Helical" evidence="7">
    <location>
        <begin position="21"/>
        <end position="40"/>
    </location>
</feature>
<keyword evidence="4 7" id="KW-1133">Transmembrane helix</keyword>
<feature type="transmembrane region" description="Helical" evidence="7">
    <location>
        <begin position="896"/>
        <end position="915"/>
    </location>
</feature>
<feature type="transmembrane region" description="Helical" evidence="7">
    <location>
        <begin position="819"/>
        <end position="846"/>
    </location>
</feature>
<evidence type="ECO:0000256" key="5">
    <source>
        <dbReference type="ARBA" id="ARBA00023136"/>
    </source>
</evidence>